<dbReference type="EMBL" id="CAJNJQ010000453">
    <property type="protein sequence ID" value="CAE7079358.1"/>
    <property type="molecule type" value="Genomic_DNA"/>
</dbReference>
<dbReference type="Gene3D" id="3.80.10.10">
    <property type="entry name" value="Ribonuclease Inhibitor"/>
    <property type="match status" value="1"/>
</dbReference>
<organism evidence="1 2">
    <name type="scientific">Rhizoctonia solani</name>
    <dbReference type="NCBI Taxonomy" id="456999"/>
    <lineage>
        <taxon>Eukaryota</taxon>
        <taxon>Fungi</taxon>
        <taxon>Dikarya</taxon>
        <taxon>Basidiomycota</taxon>
        <taxon>Agaricomycotina</taxon>
        <taxon>Agaricomycetes</taxon>
        <taxon>Cantharellales</taxon>
        <taxon>Ceratobasidiaceae</taxon>
        <taxon>Rhizoctonia</taxon>
    </lineage>
</organism>
<evidence type="ECO:0008006" key="3">
    <source>
        <dbReference type="Google" id="ProtNLM"/>
    </source>
</evidence>
<evidence type="ECO:0000313" key="1">
    <source>
        <dbReference type="EMBL" id="CAE7079358.1"/>
    </source>
</evidence>
<protein>
    <recommendedName>
        <fullName evidence="3">F-box domain-containing protein</fullName>
    </recommendedName>
</protein>
<comment type="caution">
    <text evidence="1">The sequence shown here is derived from an EMBL/GenBank/DDBJ whole genome shotgun (WGS) entry which is preliminary data.</text>
</comment>
<name>A0A8H3DZ00_9AGAM</name>
<dbReference type="InterPro" id="IPR032675">
    <property type="entry name" value="LRR_dom_sf"/>
</dbReference>
<dbReference type="Proteomes" id="UP000663827">
    <property type="component" value="Unassembled WGS sequence"/>
</dbReference>
<gene>
    <name evidence="1" type="ORF">RDB_LOCUS22494</name>
</gene>
<reference evidence="1" key="1">
    <citation type="submission" date="2021-01" db="EMBL/GenBank/DDBJ databases">
        <authorList>
            <person name="Kaushik A."/>
        </authorList>
    </citation>
    <scope>NUCLEOTIDE SEQUENCE</scope>
    <source>
        <strain evidence="1">AG5</strain>
    </source>
</reference>
<dbReference type="AlphaFoldDB" id="A0A8H3DZ00"/>
<evidence type="ECO:0000313" key="2">
    <source>
        <dbReference type="Proteomes" id="UP000663827"/>
    </source>
</evidence>
<accession>A0A8H3DZ00</accession>
<sequence>MATLTMSIDPLDIAIKQWEDAHGLLSAALKGYLDSCTSLETILGFRCNYQNTRGVAFRIESTLIPLQCDTTQQLARITSTLIRTRNRLASPIFRLPDDVLLEIFLHVVYAPENQTLSVEEYIWMMHSSRYNLMAVCSDWRNFAYNQGVFWEVIPASDAWIEHEVTERSIQRAGNRSLRLVMMPNSSISRLIKIVKEHISRFCSLNVQSYCLNDIHDLIRQLSRDDSRISELSIHYGNLSYRPPDELESAFLIYPESLDQAPFTRLIQPLSVLRLSNCLVQWANTSFSDRLVELFIRGVKLPNSGSAMASFLSAIASANELRNLKVIDLKACYNPAETAGLMARPNIVFPKLQTLVLQNLLFNVLELLLLVIAPGSHHLTLNITNQVVQTLHLFDPTGFDSYEAVEPDRLIALLSRFNIDRLSLLGWPYEPNWLTGLEVRRLLDLLPGHGSKEMELDGWRIDQDFCRELSTTATSTSENERGNLVVPRLESLEFRRVSLSDEEGFKRLLGSIPVRKLAFEDSALLIGEGDWKSLEGDEDIIKWLTYNVPGLCFIPATHMPTLNRTDGWPLW</sequence>
<proteinExistence type="predicted"/>